<feature type="compositionally biased region" description="Basic residues" evidence="1">
    <location>
        <begin position="151"/>
        <end position="160"/>
    </location>
</feature>
<organism evidence="2 3">
    <name type="scientific">Pleurodeles waltl</name>
    <name type="common">Iberian ribbed newt</name>
    <dbReference type="NCBI Taxonomy" id="8319"/>
    <lineage>
        <taxon>Eukaryota</taxon>
        <taxon>Metazoa</taxon>
        <taxon>Chordata</taxon>
        <taxon>Craniata</taxon>
        <taxon>Vertebrata</taxon>
        <taxon>Euteleostomi</taxon>
        <taxon>Amphibia</taxon>
        <taxon>Batrachia</taxon>
        <taxon>Caudata</taxon>
        <taxon>Salamandroidea</taxon>
        <taxon>Salamandridae</taxon>
        <taxon>Pleurodelinae</taxon>
        <taxon>Pleurodeles</taxon>
    </lineage>
</organism>
<reference evidence="2" key="1">
    <citation type="journal article" date="2022" name="bioRxiv">
        <title>Sequencing and chromosome-scale assembly of the giantPleurodeles waltlgenome.</title>
        <authorList>
            <person name="Brown T."/>
            <person name="Elewa A."/>
            <person name="Iarovenko S."/>
            <person name="Subramanian E."/>
            <person name="Araus A.J."/>
            <person name="Petzold A."/>
            <person name="Susuki M."/>
            <person name="Suzuki K.-i.T."/>
            <person name="Hayashi T."/>
            <person name="Toyoda A."/>
            <person name="Oliveira C."/>
            <person name="Osipova E."/>
            <person name="Leigh N.D."/>
            <person name="Simon A."/>
            <person name="Yun M.H."/>
        </authorList>
    </citation>
    <scope>NUCLEOTIDE SEQUENCE</scope>
    <source>
        <strain evidence="2">20211129_DDA</strain>
        <tissue evidence="2">Liver</tissue>
    </source>
</reference>
<name>A0AAV7SSH8_PLEWA</name>
<feature type="region of interest" description="Disordered" evidence="1">
    <location>
        <begin position="138"/>
        <end position="160"/>
    </location>
</feature>
<evidence type="ECO:0000313" key="2">
    <source>
        <dbReference type="EMBL" id="KAJ1167045.1"/>
    </source>
</evidence>
<proteinExistence type="predicted"/>
<evidence type="ECO:0000313" key="3">
    <source>
        <dbReference type="Proteomes" id="UP001066276"/>
    </source>
</evidence>
<comment type="caution">
    <text evidence="2">The sequence shown here is derived from an EMBL/GenBank/DDBJ whole genome shotgun (WGS) entry which is preliminary data.</text>
</comment>
<dbReference type="EMBL" id="JANPWB010000008">
    <property type="protein sequence ID" value="KAJ1167045.1"/>
    <property type="molecule type" value="Genomic_DNA"/>
</dbReference>
<keyword evidence="3" id="KW-1185">Reference proteome</keyword>
<evidence type="ECO:0000256" key="1">
    <source>
        <dbReference type="SAM" id="MobiDB-lite"/>
    </source>
</evidence>
<accession>A0AAV7SSH8</accession>
<gene>
    <name evidence="2" type="ORF">NDU88_007438</name>
</gene>
<dbReference type="Proteomes" id="UP001066276">
    <property type="component" value="Chromosome 4_2"/>
</dbReference>
<sequence length="189" mass="20867">MTQHCASRALPVPQSANALLHPSAQYAALYTRHRTMQYKIQTAAKEARGCRRKTQVCPAGSARVPAGHTRGGSVQSLAWVSSHSSCQRRGTAWQACVKEKPPGDRVPTLRAVGEGLQTSLWELGATMVHHRREECPERRGQAASCPPQDHRGRHRARDKARCNGRHGALLRGRLSRHSRHRLTLGATPE</sequence>
<protein>
    <submittedName>
        <fullName evidence="2">Uncharacterized protein</fullName>
    </submittedName>
</protein>
<dbReference type="AlphaFoldDB" id="A0AAV7SSH8"/>